<evidence type="ECO:0000313" key="8">
    <source>
        <dbReference type="EMBL" id="KAG6510285.1"/>
    </source>
</evidence>
<dbReference type="GO" id="GO:0003700">
    <property type="term" value="F:DNA-binding transcription factor activity"/>
    <property type="evidence" value="ECO:0007669"/>
    <property type="project" value="InterPro"/>
</dbReference>
<dbReference type="PANTHER" id="PTHR31140">
    <property type="entry name" value="B3 DOMAIN-CONTAINING TRANSCRIPTION FACTOR ABI3"/>
    <property type="match status" value="1"/>
</dbReference>
<dbReference type="SUPFAM" id="SSF101936">
    <property type="entry name" value="DNA-binding pseudobarrel domain"/>
    <property type="match status" value="1"/>
</dbReference>
<evidence type="ECO:0000256" key="3">
    <source>
        <dbReference type="ARBA" id="ARBA00023125"/>
    </source>
</evidence>
<keyword evidence="9" id="KW-1185">Reference proteome</keyword>
<dbReference type="InterPro" id="IPR044800">
    <property type="entry name" value="LEC2-like"/>
</dbReference>
<keyword evidence="4" id="KW-0804">Transcription</keyword>
<dbReference type="PANTHER" id="PTHR31140:SF129">
    <property type="entry name" value="B3 DOMAIN-CONTAINING PROTEIN OS02G0683500"/>
    <property type="match status" value="1"/>
</dbReference>
<accession>A0A8J5H5X5</accession>
<evidence type="ECO:0000256" key="4">
    <source>
        <dbReference type="ARBA" id="ARBA00023163"/>
    </source>
</evidence>
<protein>
    <recommendedName>
        <fullName evidence="7">TF-B3 domain-containing protein</fullName>
    </recommendedName>
</protein>
<dbReference type="PROSITE" id="PS50863">
    <property type="entry name" value="B3"/>
    <property type="match status" value="1"/>
</dbReference>
<feature type="region of interest" description="Disordered" evidence="6">
    <location>
        <begin position="1"/>
        <end position="23"/>
    </location>
</feature>
<dbReference type="InterPro" id="IPR003340">
    <property type="entry name" value="B3_DNA-bd"/>
</dbReference>
<keyword evidence="3" id="KW-0238">DNA-binding</keyword>
<dbReference type="Pfam" id="PF02362">
    <property type="entry name" value="B3"/>
    <property type="match status" value="1"/>
</dbReference>
<sequence>MIPFASASSSSSTPWSASSSSSSSSAVGAAAAAPVVELEHMFDKVVTPSDVGKLNRLVIPKHYAEKYFPLDPSTAAEGVLLRFEECLAGVAASSAVGGKQWLFRYSYWNSSQSYVITKGWSRFVKDKQLDTGDTVSFSRADSGLRLFIDWSPRRPPQQIRGRFPPIPRSVMAQWVGLFRPAGQLPSAYNHRGTWYSYYHSRPGGGLGPPTPPPPPPLQQLGIRTASQAERKRVRLFGVDLECSESETSPPADPPALPKPPPGRG</sequence>
<evidence type="ECO:0000256" key="6">
    <source>
        <dbReference type="SAM" id="MobiDB-lite"/>
    </source>
</evidence>
<dbReference type="AlphaFoldDB" id="A0A8J5H5X5"/>
<reference evidence="8 9" key="1">
    <citation type="submission" date="2020-08" db="EMBL/GenBank/DDBJ databases">
        <title>Plant Genome Project.</title>
        <authorList>
            <person name="Zhang R.-G."/>
        </authorList>
    </citation>
    <scope>NUCLEOTIDE SEQUENCE [LARGE SCALE GENOMIC DNA]</scope>
    <source>
        <tissue evidence="8">Rhizome</tissue>
    </source>
</reference>
<keyword evidence="5" id="KW-0539">Nucleus</keyword>
<dbReference type="EMBL" id="JACMSC010000008">
    <property type="protein sequence ID" value="KAG6510285.1"/>
    <property type="molecule type" value="Genomic_DNA"/>
</dbReference>
<dbReference type="SMART" id="SM01019">
    <property type="entry name" value="B3"/>
    <property type="match status" value="1"/>
</dbReference>
<evidence type="ECO:0000256" key="5">
    <source>
        <dbReference type="ARBA" id="ARBA00023242"/>
    </source>
</evidence>
<evidence type="ECO:0000313" key="9">
    <source>
        <dbReference type="Proteomes" id="UP000734854"/>
    </source>
</evidence>
<dbReference type="Proteomes" id="UP000734854">
    <property type="component" value="Unassembled WGS sequence"/>
</dbReference>
<feature type="region of interest" description="Disordered" evidence="6">
    <location>
        <begin position="236"/>
        <end position="264"/>
    </location>
</feature>
<evidence type="ECO:0000259" key="7">
    <source>
        <dbReference type="PROSITE" id="PS50863"/>
    </source>
</evidence>
<keyword evidence="2" id="KW-0805">Transcription regulation</keyword>
<gene>
    <name evidence="8" type="ORF">ZIOFF_028294</name>
</gene>
<dbReference type="GO" id="GO:0005634">
    <property type="term" value="C:nucleus"/>
    <property type="evidence" value="ECO:0007669"/>
    <property type="project" value="UniProtKB-SubCell"/>
</dbReference>
<dbReference type="CDD" id="cd10017">
    <property type="entry name" value="B3_DNA"/>
    <property type="match status" value="1"/>
</dbReference>
<dbReference type="Gene3D" id="2.40.330.10">
    <property type="entry name" value="DNA-binding pseudobarrel domain"/>
    <property type="match status" value="1"/>
</dbReference>
<dbReference type="InterPro" id="IPR015300">
    <property type="entry name" value="DNA-bd_pseudobarrel_sf"/>
</dbReference>
<proteinExistence type="predicted"/>
<comment type="caution">
    <text evidence="8">The sequence shown here is derived from an EMBL/GenBank/DDBJ whole genome shotgun (WGS) entry which is preliminary data.</text>
</comment>
<dbReference type="GO" id="GO:0003677">
    <property type="term" value="F:DNA binding"/>
    <property type="evidence" value="ECO:0007669"/>
    <property type="project" value="UniProtKB-KW"/>
</dbReference>
<evidence type="ECO:0000256" key="1">
    <source>
        <dbReference type="ARBA" id="ARBA00004123"/>
    </source>
</evidence>
<evidence type="ECO:0000256" key="2">
    <source>
        <dbReference type="ARBA" id="ARBA00023015"/>
    </source>
</evidence>
<feature type="compositionally biased region" description="Pro residues" evidence="6">
    <location>
        <begin position="250"/>
        <end position="264"/>
    </location>
</feature>
<name>A0A8J5H5X5_ZINOF</name>
<feature type="domain" description="TF-B3" evidence="7">
    <location>
        <begin position="42"/>
        <end position="154"/>
    </location>
</feature>
<organism evidence="8 9">
    <name type="scientific">Zingiber officinale</name>
    <name type="common">Ginger</name>
    <name type="synonym">Amomum zingiber</name>
    <dbReference type="NCBI Taxonomy" id="94328"/>
    <lineage>
        <taxon>Eukaryota</taxon>
        <taxon>Viridiplantae</taxon>
        <taxon>Streptophyta</taxon>
        <taxon>Embryophyta</taxon>
        <taxon>Tracheophyta</taxon>
        <taxon>Spermatophyta</taxon>
        <taxon>Magnoliopsida</taxon>
        <taxon>Liliopsida</taxon>
        <taxon>Zingiberales</taxon>
        <taxon>Zingiberaceae</taxon>
        <taxon>Zingiber</taxon>
    </lineage>
</organism>
<comment type="subcellular location">
    <subcellularLocation>
        <location evidence="1">Nucleus</location>
    </subcellularLocation>
</comment>